<dbReference type="InterPro" id="IPR036188">
    <property type="entry name" value="FAD/NAD-bd_sf"/>
</dbReference>
<dbReference type="Gene3D" id="3.50.50.60">
    <property type="entry name" value="FAD/NAD(P)-binding domain"/>
    <property type="match status" value="1"/>
</dbReference>
<organism evidence="1">
    <name type="scientific">marine metagenome</name>
    <dbReference type="NCBI Taxonomy" id="408172"/>
    <lineage>
        <taxon>unclassified sequences</taxon>
        <taxon>metagenomes</taxon>
        <taxon>ecological metagenomes</taxon>
    </lineage>
</organism>
<reference evidence="1" key="1">
    <citation type="submission" date="2018-05" db="EMBL/GenBank/DDBJ databases">
        <authorList>
            <person name="Lanie J.A."/>
            <person name="Ng W.-L."/>
            <person name="Kazmierczak K.M."/>
            <person name="Andrzejewski T.M."/>
            <person name="Davidsen T.M."/>
            <person name="Wayne K.J."/>
            <person name="Tettelin H."/>
            <person name="Glass J.I."/>
            <person name="Rusch D."/>
            <person name="Podicherti R."/>
            <person name="Tsui H.-C.T."/>
            <person name="Winkler M.E."/>
        </authorList>
    </citation>
    <scope>NUCLEOTIDE SEQUENCE</scope>
</reference>
<sequence>MGMEIVWKDYNVIVVGSGGAGSAAAHAASGAGA</sequence>
<dbReference type="EMBL" id="UINC01098660">
    <property type="protein sequence ID" value="SVC57360.1"/>
    <property type="molecule type" value="Genomic_DNA"/>
</dbReference>
<accession>A0A382N9G4</accession>
<name>A0A382N9G4_9ZZZZ</name>
<dbReference type="AlphaFoldDB" id="A0A382N9G4"/>
<proteinExistence type="predicted"/>
<gene>
    <name evidence="1" type="ORF">METZ01_LOCUS310214</name>
</gene>
<protein>
    <submittedName>
        <fullName evidence="1">Uncharacterized protein</fullName>
    </submittedName>
</protein>
<feature type="non-terminal residue" evidence="1">
    <location>
        <position position="33"/>
    </location>
</feature>
<evidence type="ECO:0000313" key="1">
    <source>
        <dbReference type="EMBL" id="SVC57360.1"/>
    </source>
</evidence>